<evidence type="ECO:0000313" key="2">
    <source>
        <dbReference type="Proteomes" id="UP001385951"/>
    </source>
</evidence>
<sequence>MQLQRALQRQLAAEHGRVEDVSAVIQEVPEDESMEVKPAPQSDLDQDHATLIHQLRHHPMRLWLDPTHLPELLWFRHRLKQNNHCLIGVGYNPHRCSKY</sequence>
<accession>A0AAW0GYV7</accession>
<gene>
    <name evidence="1" type="ORF">QCA50_000972</name>
</gene>
<proteinExistence type="predicted"/>
<evidence type="ECO:0000313" key="1">
    <source>
        <dbReference type="EMBL" id="KAK7696318.1"/>
    </source>
</evidence>
<reference evidence="1 2" key="1">
    <citation type="submission" date="2022-09" db="EMBL/GenBank/DDBJ databases">
        <authorList>
            <person name="Palmer J.M."/>
        </authorList>
    </citation>
    <scope>NUCLEOTIDE SEQUENCE [LARGE SCALE GENOMIC DNA]</scope>
    <source>
        <strain evidence="1 2">DSM 7382</strain>
    </source>
</reference>
<dbReference type="Proteomes" id="UP001385951">
    <property type="component" value="Unassembled WGS sequence"/>
</dbReference>
<organism evidence="1 2">
    <name type="scientific">Cerrena zonata</name>
    <dbReference type="NCBI Taxonomy" id="2478898"/>
    <lineage>
        <taxon>Eukaryota</taxon>
        <taxon>Fungi</taxon>
        <taxon>Dikarya</taxon>
        <taxon>Basidiomycota</taxon>
        <taxon>Agaricomycotina</taxon>
        <taxon>Agaricomycetes</taxon>
        <taxon>Polyporales</taxon>
        <taxon>Cerrenaceae</taxon>
        <taxon>Cerrena</taxon>
    </lineage>
</organism>
<protein>
    <submittedName>
        <fullName evidence="1">Uncharacterized protein</fullName>
    </submittedName>
</protein>
<dbReference type="EMBL" id="JASBNA010000001">
    <property type="protein sequence ID" value="KAK7696318.1"/>
    <property type="molecule type" value="Genomic_DNA"/>
</dbReference>
<keyword evidence="2" id="KW-1185">Reference proteome</keyword>
<dbReference type="AlphaFoldDB" id="A0AAW0GYV7"/>
<comment type="caution">
    <text evidence="1">The sequence shown here is derived from an EMBL/GenBank/DDBJ whole genome shotgun (WGS) entry which is preliminary data.</text>
</comment>
<name>A0AAW0GYV7_9APHY</name>